<dbReference type="KEGG" id="aym:YM304_23640"/>
<accession>A0A6C7EDI6</accession>
<protein>
    <recommendedName>
        <fullName evidence="3">Adenylate kinase</fullName>
    </recommendedName>
</protein>
<dbReference type="PANTHER" id="PTHR37816:SF1">
    <property type="entry name" value="TOXIN"/>
    <property type="match status" value="1"/>
</dbReference>
<sequence>MRRVVVVGAPGSGKSTVAAVLAERLGAAHIELDELFHRPDWAPTPTPEFRAKVAAAIDVPRWVVAGNYVVTADLTHARADTIVWLDLGRRHTIPRVAKRSIRRAVRREQLWNGNRERLRDVLHPKRSMIAEAWNVHRAHRAKFEQLSTTPLWAHADVHRFRTPSEVTEWLASVQRAEDRDQLG</sequence>
<evidence type="ECO:0000313" key="2">
    <source>
        <dbReference type="Proteomes" id="UP000011863"/>
    </source>
</evidence>
<dbReference type="InterPro" id="IPR027417">
    <property type="entry name" value="P-loop_NTPase"/>
</dbReference>
<dbReference type="Proteomes" id="UP000011863">
    <property type="component" value="Chromosome"/>
</dbReference>
<evidence type="ECO:0000313" key="1">
    <source>
        <dbReference type="EMBL" id="BAN02678.1"/>
    </source>
</evidence>
<organism evidence="1 2">
    <name type="scientific">Ilumatobacter coccineus (strain NBRC 103263 / KCTC 29153 / YM16-304)</name>
    <dbReference type="NCBI Taxonomy" id="1313172"/>
    <lineage>
        <taxon>Bacteria</taxon>
        <taxon>Bacillati</taxon>
        <taxon>Actinomycetota</taxon>
        <taxon>Acidimicrobiia</taxon>
        <taxon>Acidimicrobiales</taxon>
        <taxon>Ilumatobacteraceae</taxon>
        <taxon>Ilumatobacter</taxon>
    </lineage>
</organism>
<dbReference type="AlphaFoldDB" id="A0A6C7EDI6"/>
<name>A0A6C7EDI6_ILUCY</name>
<dbReference type="SUPFAM" id="SSF52540">
    <property type="entry name" value="P-loop containing nucleoside triphosphate hydrolases"/>
    <property type="match status" value="1"/>
</dbReference>
<dbReference type="EMBL" id="AP012057">
    <property type="protein sequence ID" value="BAN02678.1"/>
    <property type="molecule type" value="Genomic_DNA"/>
</dbReference>
<proteinExistence type="predicted"/>
<dbReference type="PANTHER" id="PTHR37816">
    <property type="entry name" value="YALI0E33011P"/>
    <property type="match status" value="1"/>
</dbReference>
<keyword evidence="2" id="KW-1185">Reference proteome</keyword>
<gene>
    <name evidence="1" type="ORF">YM304_23640</name>
</gene>
<dbReference type="Gene3D" id="3.40.50.300">
    <property type="entry name" value="P-loop containing nucleotide triphosphate hydrolases"/>
    <property type="match status" value="1"/>
</dbReference>
<dbReference type="InterPro" id="IPR052922">
    <property type="entry name" value="Cytidylate_Kinase-2"/>
</dbReference>
<reference evidence="1 2" key="1">
    <citation type="journal article" date="2013" name="Int. J. Syst. Evol. Microbiol.">
        <title>Ilumatobacter nonamiense sp. nov. and Ilumatobacter coccineum sp. nov., isolated from seashore sand.</title>
        <authorList>
            <person name="Matsumoto A."/>
            <person name="Kasai H."/>
            <person name="Matsuo Y."/>
            <person name="Shizuri Y."/>
            <person name="Ichikawa N."/>
            <person name="Fujita N."/>
            <person name="Omura S."/>
            <person name="Takahashi Y."/>
        </authorList>
    </citation>
    <scope>NUCLEOTIDE SEQUENCE [LARGE SCALE GENOMIC DNA]</scope>
    <source>
        <strain evidence="2">NBRC 103263 / KCTC 29153 / YM16-304</strain>
    </source>
</reference>
<evidence type="ECO:0008006" key="3">
    <source>
        <dbReference type="Google" id="ProtNLM"/>
    </source>
</evidence>
<dbReference type="Pfam" id="PF13671">
    <property type="entry name" value="AAA_33"/>
    <property type="match status" value="1"/>
</dbReference>